<keyword evidence="2" id="KW-1185">Reference proteome</keyword>
<evidence type="ECO:0000313" key="2">
    <source>
        <dbReference type="Proteomes" id="UP000765509"/>
    </source>
</evidence>
<gene>
    <name evidence="1" type="ORF">O181_097837</name>
</gene>
<proteinExistence type="predicted"/>
<evidence type="ECO:0000313" key="1">
    <source>
        <dbReference type="EMBL" id="MBW0558122.1"/>
    </source>
</evidence>
<dbReference type="Proteomes" id="UP000765509">
    <property type="component" value="Unassembled WGS sequence"/>
</dbReference>
<accession>A0A9Q3JA10</accession>
<dbReference type="EMBL" id="AVOT02066290">
    <property type="protein sequence ID" value="MBW0558122.1"/>
    <property type="molecule type" value="Genomic_DNA"/>
</dbReference>
<comment type="caution">
    <text evidence="1">The sequence shown here is derived from an EMBL/GenBank/DDBJ whole genome shotgun (WGS) entry which is preliminary data.</text>
</comment>
<dbReference type="AlphaFoldDB" id="A0A9Q3JA10"/>
<sequence>MPLPQSMLDQSKMGLQMNQACKAHNVAKRASQKEQQRWLKAELPDNVHGMRSDVHYHFLFLLQVQNKNFALLPAAPSTEKHEIVIQVSGNLGYVPKDVFNKPSTQLKSQDFQRN</sequence>
<protein>
    <submittedName>
        <fullName evidence="1">Uncharacterized protein</fullName>
    </submittedName>
</protein>
<name>A0A9Q3JA10_9BASI</name>
<reference evidence="1" key="1">
    <citation type="submission" date="2021-03" db="EMBL/GenBank/DDBJ databases">
        <title>Draft genome sequence of rust myrtle Austropuccinia psidii MF-1, a brazilian biotype.</title>
        <authorList>
            <person name="Quecine M.C."/>
            <person name="Pachon D.M.R."/>
            <person name="Bonatelli M.L."/>
            <person name="Correr F.H."/>
            <person name="Franceschini L.M."/>
            <person name="Leite T.F."/>
            <person name="Margarido G.R.A."/>
            <person name="Almeida C.A."/>
            <person name="Ferrarezi J.A."/>
            <person name="Labate C.A."/>
        </authorList>
    </citation>
    <scope>NUCLEOTIDE SEQUENCE</scope>
    <source>
        <strain evidence="1">MF-1</strain>
    </source>
</reference>
<organism evidence="1 2">
    <name type="scientific">Austropuccinia psidii MF-1</name>
    <dbReference type="NCBI Taxonomy" id="1389203"/>
    <lineage>
        <taxon>Eukaryota</taxon>
        <taxon>Fungi</taxon>
        <taxon>Dikarya</taxon>
        <taxon>Basidiomycota</taxon>
        <taxon>Pucciniomycotina</taxon>
        <taxon>Pucciniomycetes</taxon>
        <taxon>Pucciniales</taxon>
        <taxon>Sphaerophragmiaceae</taxon>
        <taxon>Austropuccinia</taxon>
    </lineage>
</organism>